<organism evidence="2">
    <name type="scientific">Anopheles darlingi</name>
    <name type="common">Mosquito</name>
    <dbReference type="NCBI Taxonomy" id="43151"/>
    <lineage>
        <taxon>Eukaryota</taxon>
        <taxon>Metazoa</taxon>
        <taxon>Ecdysozoa</taxon>
        <taxon>Arthropoda</taxon>
        <taxon>Hexapoda</taxon>
        <taxon>Insecta</taxon>
        <taxon>Pterygota</taxon>
        <taxon>Neoptera</taxon>
        <taxon>Endopterygota</taxon>
        <taxon>Diptera</taxon>
        <taxon>Nematocera</taxon>
        <taxon>Culicoidea</taxon>
        <taxon>Culicidae</taxon>
        <taxon>Anophelinae</taxon>
        <taxon>Anopheles</taxon>
    </lineage>
</organism>
<evidence type="ECO:0000256" key="1">
    <source>
        <dbReference type="SAM" id="SignalP"/>
    </source>
</evidence>
<evidence type="ECO:0000313" key="2">
    <source>
        <dbReference type="EMBL" id="MBW71977.1"/>
    </source>
</evidence>
<feature type="signal peptide" evidence="1">
    <location>
        <begin position="1"/>
        <end position="24"/>
    </location>
</feature>
<reference evidence="2" key="1">
    <citation type="submission" date="2018-01" db="EMBL/GenBank/DDBJ databases">
        <title>An insight into the sialome of Amazonian anophelines.</title>
        <authorList>
            <person name="Ribeiro J.M."/>
            <person name="Scarpassa V."/>
            <person name="Calvo E."/>
        </authorList>
    </citation>
    <scope>NUCLEOTIDE SEQUENCE</scope>
</reference>
<dbReference type="EMBL" id="GGFL01007799">
    <property type="protein sequence ID" value="MBW71977.1"/>
    <property type="molecule type" value="Transcribed_RNA"/>
</dbReference>
<sequence>MSIVLARFMRSFLVVYLLHAGCRPALTPLFTPPSGAAAVAAAAAEAAFTSRFTIFCTVLTTIELGWPPPRLPLWCRRTTCSAVLLGGLGSASSSSSSSELTSPPLTPLSEYFFICARWLDFALNGCSCC</sequence>
<dbReference type="AlphaFoldDB" id="A0A2M4D349"/>
<accession>A0A2M4D349</accession>
<feature type="chain" id="PRO_5014960610" evidence="1">
    <location>
        <begin position="25"/>
        <end position="129"/>
    </location>
</feature>
<proteinExistence type="predicted"/>
<name>A0A2M4D349_ANODA</name>
<keyword evidence="1" id="KW-0732">Signal</keyword>
<protein>
    <submittedName>
        <fullName evidence="2">Putative secreted protein</fullName>
    </submittedName>
</protein>